<feature type="transmembrane region" description="Helical" evidence="6">
    <location>
        <begin position="36"/>
        <end position="54"/>
    </location>
</feature>
<accession>A0A516KHH1</accession>
<dbReference type="AlphaFoldDB" id="A0A516KHH1"/>
<feature type="transmembrane region" description="Helical" evidence="6">
    <location>
        <begin position="278"/>
        <end position="303"/>
    </location>
</feature>
<dbReference type="GO" id="GO:0055085">
    <property type="term" value="P:transmembrane transport"/>
    <property type="evidence" value="ECO:0007669"/>
    <property type="project" value="TreeGrafter"/>
</dbReference>
<keyword evidence="5 6" id="KW-0472">Membrane</keyword>
<feature type="transmembrane region" description="Helical" evidence="6">
    <location>
        <begin position="63"/>
        <end position="85"/>
    </location>
</feature>
<dbReference type="Proteomes" id="UP000315215">
    <property type="component" value="Chromosome"/>
</dbReference>
<evidence type="ECO:0000256" key="6">
    <source>
        <dbReference type="SAM" id="Phobius"/>
    </source>
</evidence>
<dbReference type="Pfam" id="PF01594">
    <property type="entry name" value="AI-2E_transport"/>
    <property type="match status" value="1"/>
</dbReference>
<feature type="transmembrane region" description="Helical" evidence="6">
    <location>
        <begin position="341"/>
        <end position="366"/>
    </location>
</feature>
<dbReference type="GO" id="GO:0016020">
    <property type="term" value="C:membrane"/>
    <property type="evidence" value="ECO:0007669"/>
    <property type="project" value="UniProtKB-SubCell"/>
</dbReference>
<dbReference type="OrthoDB" id="9774361at2"/>
<name>A0A516KHH1_9BACI</name>
<dbReference type="PANTHER" id="PTHR21716">
    <property type="entry name" value="TRANSMEMBRANE PROTEIN"/>
    <property type="match status" value="1"/>
</dbReference>
<dbReference type="InterPro" id="IPR014227">
    <property type="entry name" value="YtvI-like"/>
</dbReference>
<dbReference type="RefSeq" id="WP_143894784.1">
    <property type="nucleotide sequence ID" value="NZ_CP041666.1"/>
</dbReference>
<evidence type="ECO:0000256" key="3">
    <source>
        <dbReference type="ARBA" id="ARBA00022692"/>
    </source>
</evidence>
<comment type="similarity">
    <text evidence="2">Belongs to the autoinducer-2 exporter (AI-2E) (TC 2.A.86) family.</text>
</comment>
<keyword evidence="8" id="KW-1185">Reference proteome</keyword>
<feature type="transmembrane region" description="Helical" evidence="6">
    <location>
        <begin position="231"/>
        <end position="258"/>
    </location>
</feature>
<reference evidence="7 8" key="1">
    <citation type="submission" date="2019-07" db="EMBL/GenBank/DDBJ databases">
        <authorList>
            <person name="Li J."/>
        </authorList>
    </citation>
    <scope>NUCLEOTIDE SEQUENCE [LARGE SCALE GENOMIC DNA]</scope>
    <source>
        <strain evidence="7 8">TKL69</strain>
    </source>
</reference>
<evidence type="ECO:0000313" key="8">
    <source>
        <dbReference type="Proteomes" id="UP000315215"/>
    </source>
</evidence>
<evidence type="ECO:0000256" key="2">
    <source>
        <dbReference type="ARBA" id="ARBA00009773"/>
    </source>
</evidence>
<protein>
    <submittedName>
        <fullName evidence="7">Sporulation integral membrane protein YtvI</fullName>
    </submittedName>
</protein>
<keyword evidence="4 6" id="KW-1133">Transmembrane helix</keyword>
<gene>
    <name evidence="7" type="primary">ytvI</name>
    <name evidence="7" type="ORF">FN924_11970</name>
</gene>
<dbReference type="PANTHER" id="PTHR21716:SF68">
    <property type="entry name" value="TRANSPORT PROTEIN YTVI-RELATED"/>
    <property type="match status" value="1"/>
</dbReference>
<feature type="transmembrane region" description="Helical" evidence="6">
    <location>
        <begin position="315"/>
        <end position="335"/>
    </location>
</feature>
<feature type="transmembrane region" description="Helical" evidence="6">
    <location>
        <begin position="172"/>
        <end position="190"/>
    </location>
</feature>
<feature type="transmembrane region" description="Helical" evidence="6">
    <location>
        <begin position="12"/>
        <end position="30"/>
    </location>
</feature>
<sequence>MTMITKPQLQRLLFVCGVVVSSYYVFIYLAQYTYPFIIAILLAYLINPIVNKFVTYFRLPRGLAVFLSIAGILALITTILSVLVVELVNGTAYLAANLPDHFKVMVEFFEKWFMENIMPIYEKVASIYQNLEPGQQQAIVEQVKHAGENFASNGAAALQNLLENIPVFLGKLPNYITVLIFSLMGTFFISKDWPTYQKVLKSKTPVNIRDSGVKVTDGLKKAFTGYVKAQLTLISITASIVLIGLLILRVEFAITIAFLTGVVDLLPYVGTGIIFIPWIIYMFFSGNMYLTIGLSLLFLTIIVQRQLMEPKILSNSIGVNPLVTLVALFVGFQIWGFSGLIIGPTLAVIGNTLYQSGIIHSIYFFIKGENT</sequence>
<evidence type="ECO:0000256" key="1">
    <source>
        <dbReference type="ARBA" id="ARBA00004141"/>
    </source>
</evidence>
<dbReference type="EMBL" id="CP041666">
    <property type="protein sequence ID" value="QDP40841.1"/>
    <property type="molecule type" value="Genomic_DNA"/>
</dbReference>
<proteinExistence type="inferred from homology"/>
<dbReference type="NCBIfam" id="TIGR02872">
    <property type="entry name" value="spore_ytvI"/>
    <property type="match status" value="1"/>
</dbReference>
<comment type="subcellular location">
    <subcellularLocation>
        <location evidence="1">Membrane</location>
        <topology evidence="1">Multi-pass membrane protein</topology>
    </subcellularLocation>
</comment>
<dbReference type="InterPro" id="IPR002549">
    <property type="entry name" value="AI-2E-like"/>
</dbReference>
<evidence type="ECO:0000256" key="5">
    <source>
        <dbReference type="ARBA" id="ARBA00023136"/>
    </source>
</evidence>
<evidence type="ECO:0000313" key="7">
    <source>
        <dbReference type="EMBL" id="QDP40841.1"/>
    </source>
</evidence>
<evidence type="ECO:0000256" key="4">
    <source>
        <dbReference type="ARBA" id="ARBA00022989"/>
    </source>
</evidence>
<keyword evidence="3 6" id="KW-0812">Transmembrane</keyword>
<organism evidence="7 8">
    <name type="scientific">Radiobacillus deserti</name>
    <dbReference type="NCBI Taxonomy" id="2594883"/>
    <lineage>
        <taxon>Bacteria</taxon>
        <taxon>Bacillati</taxon>
        <taxon>Bacillota</taxon>
        <taxon>Bacilli</taxon>
        <taxon>Bacillales</taxon>
        <taxon>Bacillaceae</taxon>
        <taxon>Radiobacillus</taxon>
    </lineage>
</organism>
<dbReference type="KEGG" id="aqt:FN924_11970"/>